<comment type="caution">
    <text evidence="2">The sequence shown here is derived from an EMBL/GenBank/DDBJ whole genome shotgun (WGS) entry which is preliminary data.</text>
</comment>
<keyword evidence="3" id="KW-1185">Reference proteome</keyword>
<reference evidence="2" key="1">
    <citation type="journal article" date="2021" name="Nat. Commun.">
        <title>Genetic determinants of endophytism in the Arabidopsis root mycobiome.</title>
        <authorList>
            <person name="Mesny F."/>
            <person name="Miyauchi S."/>
            <person name="Thiergart T."/>
            <person name="Pickel B."/>
            <person name="Atanasova L."/>
            <person name="Karlsson M."/>
            <person name="Huettel B."/>
            <person name="Barry K.W."/>
            <person name="Haridas S."/>
            <person name="Chen C."/>
            <person name="Bauer D."/>
            <person name="Andreopoulos W."/>
            <person name="Pangilinan J."/>
            <person name="LaButti K."/>
            <person name="Riley R."/>
            <person name="Lipzen A."/>
            <person name="Clum A."/>
            <person name="Drula E."/>
            <person name="Henrissat B."/>
            <person name="Kohler A."/>
            <person name="Grigoriev I.V."/>
            <person name="Martin F.M."/>
            <person name="Hacquard S."/>
        </authorList>
    </citation>
    <scope>NUCLEOTIDE SEQUENCE</scope>
    <source>
        <strain evidence="2">MPI-CAGE-AT-0016</strain>
    </source>
</reference>
<dbReference type="Proteomes" id="UP000813385">
    <property type="component" value="Unassembled WGS sequence"/>
</dbReference>
<dbReference type="AlphaFoldDB" id="A0A8K0TFS5"/>
<evidence type="ECO:0000256" key="1">
    <source>
        <dbReference type="SAM" id="MobiDB-lite"/>
    </source>
</evidence>
<evidence type="ECO:0000313" key="2">
    <source>
        <dbReference type="EMBL" id="KAH7359386.1"/>
    </source>
</evidence>
<accession>A0A8K0TFS5</accession>
<evidence type="ECO:0000313" key="3">
    <source>
        <dbReference type="Proteomes" id="UP000813385"/>
    </source>
</evidence>
<organism evidence="2 3">
    <name type="scientific">Plectosphaerella cucumerina</name>
    <dbReference type="NCBI Taxonomy" id="40658"/>
    <lineage>
        <taxon>Eukaryota</taxon>
        <taxon>Fungi</taxon>
        <taxon>Dikarya</taxon>
        <taxon>Ascomycota</taxon>
        <taxon>Pezizomycotina</taxon>
        <taxon>Sordariomycetes</taxon>
        <taxon>Hypocreomycetidae</taxon>
        <taxon>Glomerellales</taxon>
        <taxon>Plectosphaerellaceae</taxon>
        <taxon>Plectosphaerella</taxon>
    </lineage>
</organism>
<gene>
    <name evidence="2" type="ORF">B0T11DRAFT_286250</name>
</gene>
<feature type="region of interest" description="Disordered" evidence="1">
    <location>
        <begin position="109"/>
        <end position="128"/>
    </location>
</feature>
<proteinExistence type="predicted"/>
<name>A0A8K0TFS5_9PEZI</name>
<protein>
    <submittedName>
        <fullName evidence="2">Uncharacterized protein</fullName>
    </submittedName>
</protein>
<sequence>MFPPTDRQTCPPAEIFRTEDGNTASIAMPAPVKAARPRADTPTHPLLPAVYPLSQPLKAAVARCRHEPTPRSDLTRLDPSLGAASYRLAVVTSAALSSTLRPVMPRRPVSRCHRRRAGTADRSPSKSYDRFTDFAQHHRAVAEDSIDSTPVPRHAPWWGAAVPPPPEGQKTPERVREPNLLRVLLTVQAKLDMASSTAVSNRALTAGKPQTDHRQYFHKYGGCQPPCATQRRR</sequence>
<dbReference type="EMBL" id="JAGPXD010000004">
    <property type="protein sequence ID" value="KAH7359386.1"/>
    <property type="molecule type" value="Genomic_DNA"/>
</dbReference>